<dbReference type="InterPro" id="IPR032808">
    <property type="entry name" value="DoxX"/>
</dbReference>
<gene>
    <name evidence="9" type="ORF">MHIP_40570</name>
</gene>
<keyword evidence="10" id="KW-1185">Reference proteome</keyword>
<dbReference type="PANTHER" id="PTHR33452">
    <property type="entry name" value="OXIDOREDUCTASE CATD-RELATED"/>
    <property type="match status" value="1"/>
</dbReference>
<dbReference type="AlphaFoldDB" id="A0A7I9ZRB1"/>
<reference evidence="9 10" key="1">
    <citation type="journal article" date="2019" name="Emerg. Microbes Infect.">
        <title>Comprehensive subspecies identification of 175 nontuberculous mycobacteria species based on 7547 genomic profiles.</title>
        <authorList>
            <person name="Matsumoto Y."/>
            <person name="Kinjo T."/>
            <person name="Motooka D."/>
            <person name="Nabeya D."/>
            <person name="Jung N."/>
            <person name="Uechi K."/>
            <person name="Horii T."/>
            <person name="Iida T."/>
            <person name="Fujita J."/>
            <person name="Nakamura S."/>
        </authorList>
    </citation>
    <scope>NUCLEOTIDE SEQUENCE [LARGE SCALE GENOMIC DNA]</scope>
    <source>
        <strain evidence="9 10">JCM 30996</strain>
    </source>
</reference>
<keyword evidence="4 8" id="KW-0812">Transmembrane</keyword>
<comment type="subcellular location">
    <subcellularLocation>
        <location evidence="1">Cell membrane</location>
        <topology evidence="1">Multi-pass membrane protein</topology>
    </subcellularLocation>
</comment>
<comment type="similarity">
    <text evidence="2">Belongs to the DoxX family.</text>
</comment>
<feature type="transmembrane region" description="Helical" evidence="8">
    <location>
        <begin position="12"/>
        <end position="31"/>
    </location>
</feature>
<dbReference type="InterPro" id="IPR051907">
    <property type="entry name" value="DoxX-like_oxidoreductase"/>
</dbReference>
<dbReference type="Proteomes" id="UP000465304">
    <property type="component" value="Unassembled WGS sequence"/>
</dbReference>
<feature type="region of interest" description="Disordered" evidence="7">
    <location>
        <begin position="139"/>
        <end position="160"/>
    </location>
</feature>
<keyword evidence="5 8" id="KW-1133">Transmembrane helix</keyword>
<sequence>MARIPSAPTTGIYASVGLFVFRVVAGFLFALHGTVKLFGWPPGVGSTAQFGAWPSWWAGLIEVVAGLLVMSGLFTRAAAFIASGTMAVAYFWRHQPDGLLPIQNGGESAVLYCFAFLLLALAGGGAWALDNLLGRRSASADEPQDSGRGLENAGTSSTPA</sequence>
<evidence type="ECO:0000256" key="5">
    <source>
        <dbReference type="ARBA" id="ARBA00022989"/>
    </source>
</evidence>
<dbReference type="EMBL" id="BLLB01000002">
    <property type="protein sequence ID" value="GFH03574.1"/>
    <property type="molecule type" value="Genomic_DNA"/>
</dbReference>
<evidence type="ECO:0000256" key="1">
    <source>
        <dbReference type="ARBA" id="ARBA00004651"/>
    </source>
</evidence>
<evidence type="ECO:0000256" key="7">
    <source>
        <dbReference type="SAM" id="MobiDB-lite"/>
    </source>
</evidence>
<protein>
    <submittedName>
        <fullName evidence="9">Membrane protein</fullName>
    </submittedName>
</protein>
<feature type="transmembrane region" description="Helical" evidence="8">
    <location>
        <begin position="109"/>
        <end position="129"/>
    </location>
</feature>
<feature type="transmembrane region" description="Helical" evidence="8">
    <location>
        <begin position="51"/>
        <end position="70"/>
    </location>
</feature>
<dbReference type="GO" id="GO:0005886">
    <property type="term" value="C:plasma membrane"/>
    <property type="evidence" value="ECO:0007669"/>
    <property type="project" value="UniProtKB-SubCell"/>
</dbReference>
<keyword evidence="3" id="KW-1003">Cell membrane</keyword>
<organism evidence="9 10">
    <name type="scientific">Mycolicibacterium hippocampi</name>
    <dbReference type="NCBI Taxonomy" id="659824"/>
    <lineage>
        <taxon>Bacteria</taxon>
        <taxon>Bacillati</taxon>
        <taxon>Actinomycetota</taxon>
        <taxon>Actinomycetes</taxon>
        <taxon>Mycobacteriales</taxon>
        <taxon>Mycobacteriaceae</taxon>
        <taxon>Mycolicibacterium</taxon>
    </lineage>
</organism>
<evidence type="ECO:0000256" key="3">
    <source>
        <dbReference type="ARBA" id="ARBA00022475"/>
    </source>
</evidence>
<proteinExistence type="inferred from homology"/>
<evidence type="ECO:0000313" key="10">
    <source>
        <dbReference type="Proteomes" id="UP000465304"/>
    </source>
</evidence>
<name>A0A7I9ZRB1_9MYCO</name>
<evidence type="ECO:0000256" key="2">
    <source>
        <dbReference type="ARBA" id="ARBA00006679"/>
    </source>
</evidence>
<evidence type="ECO:0000256" key="6">
    <source>
        <dbReference type="ARBA" id="ARBA00023136"/>
    </source>
</evidence>
<accession>A0A7I9ZRB1</accession>
<evidence type="ECO:0000256" key="8">
    <source>
        <dbReference type="SAM" id="Phobius"/>
    </source>
</evidence>
<evidence type="ECO:0000313" key="9">
    <source>
        <dbReference type="EMBL" id="GFH03574.1"/>
    </source>
</evidence>
<feature type="transmembrane region" description="Helical" evidence="8">
    <location>
        <begin position="77"/>
        <end position="93"/>
    </location>
</feature>
<keyword evidence="6 8" id="KW-0472">Membrane</keyword>
<dbReference type="Pfam" id="PF07681">
    <property type="entry name" value="DoxX"/>
    <property type="match status" value="1"/>
</dbReference>
<evidence type="ECO:0000256" key="4">
    <source>
        <dbReference type="ARBA" id="ARBA00022692"/>
    </source>
</evidence>
<dbReference type="PANTHER" id="PTHR33452:SF4">
    <property type="entry name" value="BLL4328 PROTEIN"/>
    <property type="match status" value="1"/>
</dbReference>
<dbReference type="RefSeq" id="WP_163891329.1">
    <property type="nucleotide sequence ID" value="NZ_BLLB01000002.1"/>
</dbReference>
<comment type="caution">
    <text evidence="9">The sequence shown here is derived from an EMBL/GenBank/DDBJ whole genome shotgun (WGS) entry which is preliminary data.</text>
</comment>